<comment type="caution">
    <text evidence="8">The sequence shown here is derived from an EMBL/GenBank/DDBJ whole genome shotgun (WGS) entry which is preliminary data.</text>
</comment>
<dbReference type="Pfam" id="PF00771">
    <property type="entry name" value="FHIPEP"/>
    <property type="match status" value="1"/>
</dbReference>
<dbReference type="Gene3D" id="3.40.50.12790">
    <property type="entry name" value="FHIPEP family, domain 4"/>
    <property type="match status" value="1"/>
</dbReference>
<dbReference type="InterPro" id="IPR042196">
    <property type="entry name" value="FHIPEP_4"/>
</dbReference>
<sequence>MKTKIATISQLLAKGKLGVPLLLMTILAMVMLPIPPFVLDILFTFNIVLALMVMLVAVYSKKPLDFSVFPTILLVATLLRLALNVASTRVVLLHGHEGGDAAGKVIQAFGDVVIGGNYVVGMVVFVILMIINFVVVTKGGERISEVSARFTLDAMPGKQMAIDADLNAGIIDHLEAKTRRETIATEADFYGSMDGASKFVRGDAIAGMLILFINIIGGIAIGVFSNGLDFSEAFKTYALLTIGDGLVAQIPSLLLATAAAIIVTRVSDASDLSGQISRQMLASPVVIFVVAGLMLVLGLIPGMPHLAFLSFAAVLAFVGWRMQSPAESPQIAEDLARAEALVDSSPALQENLEINATDIPRVHAMSLMVGYRLVSLIDRRQGAEVLNRLAGIRKTLSEKRGFVIPQIHVRDDLGLEPSEYQIAVRDANVIKVDLEMDHLLAINPGQVFGDVDGILTRDPAYNMEAVWIKPANKDKAVNLGYTVVDHATIISTHISKVFNEYVEDVLGPDEVESVMSRLSQLNTRLADDLRQKLSPQQLLRVFRQLAVDGVSLNDIVTIANSLIESSELSKDPILLSADIRCALRRNILSGLVGTAHEVAAVTLSGDLEQMLMGALSQAQTSGHVQLDGFALEPTLIDKLQRTLPEVLDSMRINGHPPILLVMPQLRPLLARYARVCARGLYVLSFNEIPDDRSVSVVGSMG</sequence>
<dbReference type="PROSITE" id="PS00994">
    <property type="entry name" value="FHIPEP"/>
    <property type="match status" value="1"/>
</dbReference>
<evidence type="ECO:0000256" key="4">
    <source>
        <dbReference type="ARBA" id="ARBA00022692"/>
    </source>
</evidence>
<feature type="transmembrane region" description="Helical" evidence="7">
    <location>
        <begin position="204"/>
        <end position="225"/>
    </location>
</feature>
<keyword evidence="7" id="KW-1006">Bacterial flagellum protein export</keyword>
<evidence type="ECO:0000313" key="8">
    <source>
        <dbReference type="EMBL" id="MDD1793538.1"/>
    </source>
</evidence>
<dbReference type="Proteomes" id="UP001149400">
    <property type="component" value="Unassembled WGS sequence"/>
</dbReference>
<evidence type="ECO:0000256" key="5">
    <source>
        <dbReference type="ARBA" id="ARBA00022989"/>
    </source>
</evidence>
<dbReference type="InterPro" id="IPR042194">
    <property type="entry name" value="FHIPEP_1"/>
</dbReference>
<keyword evidence="7" id="KW-0653">Protein transport</keyword>
<dbReference type="EMBL" id="JAJUBC010000010">
    <property type="protein sequence ID" value="MDD1793538.1"/>
    <property type="molecule type" value="Genomic_DNA"/>
</dbReference>
<reference evidence="8" key="1">
    <citation type="submission" date="2021-12" db="EMBL/GenBank/DDBJ databases">
        <title>Enterovibrio ZSDZ35 sp. nov. and Enterovibrio ZSDZ42 sp. nov., isolated from coastal seawater in Qingdao.</title>
        <authorList>
            <person name="Zhang P."/>
        </authorList>
    </citation>
    <scope>NUCLEOTIDE SEQUENCE</scope>
    <source>
        <strain evidence="8">ZSDZ42</strain>
    </source>
</reference>
<keyword evidence="3 7" id="KW-1003">Cell membrane</keyword>
<keyword evidence="8" id="KW-0282">Flagellum</keyword>
<protein>
    <recommendedName>
        <fullName evidence="7">Flagellar biosynthesis protein FlhA</fullName>
    </recommendedName>
</protein>
<keyword evidence="8" id="KW-0969">Cilium</keyword>
<dbReference type="InterPro" id="IPR001712">
    <property type="entry name" value="T3SS_FHIPEP"/>
</dbReference>
<dbReference type="Gene3D" id="3.40.30.60">
    <property type="entry name" value="FHIPEP family, domain 1"/>
    <property type="match status" value="1"/>
</dbReference>
<feature type="transmembrane region" description="Helical" evidence="7">
    <location>
        <begin position="118"/>
        <end position="136"/>
    </location>
</feature>
<keyword evidence="5 7" id="KW-1133">Transmembrane helix</keyword>
<keyword evidence="7" id="KW-1005">Bacterial flagellum biogenesis</keyword>
<dbReference type="InterPro" id="IPR006301">
    <property type="entry name" value="FlhA"/>
</dbReference>
<evidence type="ECO:0000256" key="2">
    <source>
        <dbReference type="ARBA" id="ARBA00008835"/>
    </source>
</evidence>
<comment type="function">
    <text evidence="7">Required for formation of the rod structure of the flagellar apparatus. Together with FliI and FliH, may constitute the export apparatus of flagellin.</text>
</comment>
<dbReference type="InterPro" id="IPR025505">
    <property type="entry name" value="FHIPEP_CS"/>
</dbReference>
<comment type="subcellular location">
    <subcellularLocation>
        <location evidence="1 7">Cell membrane</location>
        <topology evidence="1 7">Multi-pass membrane protein</topology>
    </subcellularLocation>
</comment>
<evidence type="ECO:0000256" key="1">
    <source>
        <dbReference type="ARBA" id="ARBA00004651"/>
    </source>
</evidence>
<accession>A0ABT5QZU3</accession>
<feature type="transmembrane region" description="Helical" evidence="7">
    <location>
        <begin position="37"/>
        <end position="59"/>
    </location>
</feature>
<dbReference type="PANTHER" id="PTHR30161">
    <property type="entry name" value="FLAGELLAR EXPORT PROTEIN, MEMBRANE FLHA SUBUNIT-RELATED"/>
    <property type="match status" value="1"/>
</dbReference>
<dbReference type="PRINTS" id="PR00949">
    <property type="entry name" value="TYPE3IMAPROT"/>
</dbReference>
<dbReference type="PIRSF" id="PIRSF005419">
    <property type="entry name" value="FlhA"/>
    <property type="match status" value="1"/>
</dbReference>
<proteinExistence type="inferred from homology"/>
<keyword evidence="4 7" id="KW-0812">Transmembrane</keyword>
<keyword evidence="9" id="KW-1185">Reference proteome</keyword>
<feature type="transmembrane region" description="Helical" evidence="7">
    <location>
        <begin position="66"/>
        <end position="83"/>
    </location>
</feature>
<organism evidence="8 9">
    <name type="scientific">Enterovibrio gelatinilyticus</name>
    <dbReference type="NCBI Taxonomy" id="2899819"/>
    <lineage>
        <taxon>Bacteria</taxon>
        <taxon>Pseudomonadati</taxon>
        <taxon>Pseudomonadota</taxon>
        <taxon>Gammaproteobacteria</taxon>
        <taxon>Vibrionales</taxon>
        <taxon>Vibrionaceae</taxon>
        <taxon>Enterovibrio</taxon>
    </lineage>
</organism>
<evidence type="ECO:0000256" key="6">
    <source>
        <dbReference type="ARBA" id="ARBA00023136"/>
    </source>
</evidence>
<dbReference type="PANTHER" id="PTHR30161:SF1">
    <property type="entry name" value="FLAGELLAR BIOSYNTHESIS PROTEIN FLHA-RELATED"/>
    <property type="match status" value="1"/>
</dbReference>
<feature type="transmembrane region" description="Helical" evidence="7">
    <location>
        <begin position="12"/>
        <end position="31"/>
    </location>
</feature>
<evidence type="ECO:0000256" key="7">
    <source>
        <dbReference type="RuleBase" id="RU364093"/>
    </source>
</evidence>
<dbReference type="Gene3D" id="1.10.8.540">
    <property type="entry name" value="FHIPEP family, domain 3"/>
    <property type="match status" value="1"/>
</dbReference>
<dbReference type="RefSeq" id="WP_274164394.1">
    <property type="nucleotide sequence ID" value="NZ_JAJUBC010000010.1"/>
</dbReference>
<feature type="transmembrane region" description="Helical" evidence="7">
    <location>
        <begin position="237"/>
        <end position="261"/>
    </location>
</feature>
<comment type="similarity">
    <text evidence="2 7">Belongs to the FHIPEP (flagella/HR/invasion proteins export pore) family.</text>
</comment>
<dbReference type="InterPro" id="IPR042193">
    <property type="entry name" value="FHIPEP_3"/>
</dbReference>
<feature type="transmembrane region" description="Helical" evidence="7">
    <location>
        <begin position="281"/>
        <end position="300"/>
    </location>
</feature>
<dbReference type="NCBIfam" id="TIGR01398">
    <property type="entry name" value="FlhA"/>
    <property type="match status" value="1"/>
</dbReference>
<evidence type="ECO:0000256" key="3">
    <source>
        <dbReference type="ARBA" id="ARBA00022475"/>
    </source>
</evidence>
<keyword evidence="6 7" id="KW-0472">Membrane</keyword>
<gene>
    <name evidence="7 8" type="primary">flhA</name>
    <name evidence="8" type="ORF">LRP50_10400</name>
</gene>
<evidence type="ECO:0000313" key="9">
    <source>
        <dbReference type="Proteomes" id="UP001149400"/>
    </source>
</evidence>
<keyword evidence="7" id="KW-0813">Transport</keyword>
<name>A0ABT5QZU3_9GAMM</name>
<keyword evidence="8" id="KW-0966">Cell projection</keyword>